<evidence type="ECO:0000313" key="1">
    <source>
        <dbReference type="EMBL" id="WHZ59568.1"/>
    </source>
</evidence>
<sequence length="322" mass="35830">MSLVTKIDERLAIIDSHDLGMTGRTSSYVLLEEDITLFEPSSSPSVPHIKNGLKELRINLEDISNIIVTHIHLDHAGGAGLLLESCPKAKVIVHPKGAKHLINPSRLIAGAKAVYGDKFEELFSPIVPIPEDRIVIKEDGESLRIGRDSVLTFYDTPGHANHHFSILDHKSNSMFTGDTIGIFYQELLPDGLEFYLPSTSPNQFDPEAMEKSAAFYERMKLNALNFSHYGVSTNPNHAINAMRKWLPIFLECAQKGMELSKPFSLENAAEHVKIELQNQVFSFLDQQGISRSHRVYNILALDLSVCAMGLVDACYIKMKSGT</sequence>
<evidence type="ECO:0000313" key="2">
    <source>
        <dbReference type="Proteomes" id="UP001226091"/>
    </source>
</evidence>
<dbReference type="EMBL" id="CP126116">
    <property type="protein sequence ID" value="WHZ59568.1"/>
    <property type="molecule type" value="Genomic_DNA"/>
</dbReference>
<proteinExistence type="predicted"/>
<reference evidence="2" key="1">
    <citation type="journal article" date="2025" name="Aquaculture">
        <title>Assessment of the bioflocculant production and safety properties of Metabacillus hrfriensis sp. nov. based on phenotypic and whole-genome sequencing analysis.</title>
        <authorList>
            <person name="Zhang R."/>
            <person name="Zhao Z."/>
            <person name="Luo L."/>
            <person name="Wang S."/>
            <person name="Guo K."/>
            <person name="Xu W."/>
        </authorList>
    </citation>
    <scope>NUCLEOTIDE SEQUENCE [LARGE SCALE GENOMIC DNA]</scope>
    <source>
        <strain evidence="2">CT-WN-B3</strain>
    </source>
</reference>
<accession>A0ACD4RGI4</accession>
<dbReference type="Proteomes" id="UP001226091">
    <property type="component" value="Chromosome"/>
</dbReference>
<protein>
    <submittedName>
        <fullName evidence="1">MBL fold metallo-hydrolase</fullName>
    </submittedName>
</protein>
<name>A0ACD4RGI4_9BACI</name>
<keyword evidence="2" id="KW-1185">Reference proteome</keyword>
<gene>
    <name evidence="1" type="ORF">QLQ22_09650</name>
</gene>
<organism evidence="1 2">
    <name type="scientific">Metabacillus hrfriensis</name>
    <dbReference type="NCBI Taxonomy" id="3048891"/>
    <lineage>
        <taxon>Bacteria</taxon>
        <taxon>Bacillati</taxon>
        <taxon>Bacillota</taxon>
        <taxon>Bacilli</taxon>
        <taxon>Bacillales</taxon>
        <taxon>Bacillaceae</taxon>
        <taxon>Metabacillus</taxon>
    </lineage>
</organism>